<organism evidence="1 2">
    <name type="scientific">Lithospermum erythrorhizon</name>
    <name type="common">Purple gromwell</name>
    <name type="synonym">Lithospermum officinale var. erythrorhizon</name>
    <dbReference type="NCBI Taxonomy" id="34254"/>
    <lineage>
        <taxon>Eukaryota</taxon>
        <taxon>Viridiplantae</taxon>
        <taxon>Streptophyta</taxon>
        <taxon>Embryophyta</taxon>
        <taxon>Tracheophyta</taxon>
        <taxon>Spermatophyta</taxon>
        <taxon>Magnoliopsida</taxon>
        <taxon>eudicotyledons</taxon>
        <taxon>Gunneridae</taxon>
        <taxon>Pentapetalae</taxon>
        <taxon>asterids</taxon>
        <taxon>lamiids</taxon>
        <taxon>Boraginales</taxon>
        <taxon>Boraginaceae</taxon>
        <taxon>Boraginoideae</taxon>
        <taxon>Lithospermeae</taxon>
        <taxon>Lithospermum</taxon>
    </lineage>
</organism>
<evidence type="ECO:0000313" key="2">
    <source>
        <dbReference type="Proteomes" id="UP001454036"/>
    </source>
</evidence>
<comment type="caution">
    <text evidence="1">The sequence shown here is derived from an EMBL/GenBank/DDBJ whole genome shotgun (WGS) entry which is preliminary data.</text>
</comment>
<sequence length="92" mass="10258">MYISKNKVCIEEERDVSTSLATDWISNDENSPLLADPSVFRRLIGRYLKGTAGCGLFYLADSDTTLQAFCDVDWAKCTTTRRSITGYCAFLG</sequence>
<dbReference type="PANTHER" id="PTHR11439:SF470">
    <property type="entry name" value="CYSTEINE-RICH RLK (RECEPTOR-LIKE PROTEIN KINASE) 8"/>
    <property type="match status" value="1"/>
</dbReference>
<dbReference type="Proteomes" id="UP001454036">
    <property type="component" value="Unassembled WGS sequence"/>
</dbReference>
<protein>
    <submittedName>
        <fullName evidence="1">Uncharacterized protein</fullName>
    </submittedName>
</protein>
<dbReference type="PANTHER" id="PTHR11439">
    <property type="entry name" value="GAG-POL-RELATED RETROTRANSPOSON"/>
    <property type="match status" value="1"/>
</dbReference>
<dbReference type="AlphaFoldDB" id="A0AAV3Q5F4"/>
<name>A0AAV3Q5F4_LITER</name>
<accession>A0AAV3Q5F4</accession>
<evidence type="ECO:0000313" key="1">
    <source>
        <dbReference type="EMBL" id="GAA0158621.1"/>
    </source>
</evidence>
<reference evidence="1 2" key="1">
    <citation type="submission" date="2024-01" db="EMBL/GenBank/DDBJ databases">
        <title>The complete chloroplast genome sequence of Lithospermum erythrorhizon: insights into the phylogenetic relationship among Boraginaceae species and the maternal lineages of purple gromwells.</title>
        <authorList>
            <person name="Okada T."/>
            <person name="Watanabe K."/>
        </authorList>
    </citation>
    <scope>NUCLEOTIDE SEQUENCE [LARGE SCALE GENOMIC DNA]</scope>
</reference>
<proteinExistence type="predicted"/>
<gene>
    <name evidence="1" type="ORF">LIER_15593</name>
</gene>
<dbReference type="EMBL" id="BAABME010003394">
    <property type="protein sequence ID" value="GAA0158621.1"/>
    <property type="molecule type" value="Genomic_DNA"/>
</dbReference>
<keyword evidence="2" id="KW-1185">Reference proteome</keyword>